<dbReference type="InterPro" id="IPR011011">
    <property type="entry name" value="Znf_FYVE_PHD"/>
</dbReference>
<feature type="compositionally biased region" description="Polar residues" evidence="5">
    <location>
        <begin position="324"/>
        <end position="333"/>
    </location>
</feature>
<keyword evidence="9" id="KW-1185">Reference proteome</keyword>
<dbReference type="InterPro" id="IPR052727">
    <property type="entry name" value="Rab4/Rab5_effector"/>
</dbReference>
<dbReference type="InterPro" id="IPR001841">
    <property type="entry name" value="Znf_RING"/>
</dbReference>
<comment type="caution">
    <text evidence="8">The sequence shown here is derived from an EMBL/GenBank/DDBJ whole genome shotgun (WGS) entry which is preliminary data.</text>
</comment>
<evidence type="ECO:0000256" key="5">
    <source>
        <dbReference type="SAM" id="MobiDB-lite"/>
    </source>
</evidence>
<dbReference type="InterPro" id="IPR017455">
    <property type="entry name" value="Znf_FYVE-rel"/>
</dbReference>
<evidence type="ECO:0000256" key="2">
    <source>
        <dbReference type="ARBA" id="ARBA00022771"/>
    </source>
</evidence>
<reference evidence="8 9" key="1">
    <citation type="journal article" date="2014" name="Genome Biol. Evol.">
        <title>The secreted proteins of Achlya hypogyna and Thraustotheca clavata identify the ancestral oomycete secretome and reveal gene acquisitions by horizontal gene transfer.</title>
        <authorList>
            <person name="Misner I."/>
            <person name="Blouin N."/>
            <person name="Leonard G."/>
            <person name="Richards T.A."/>
            <person name="Lane C.E."/>
        </authorList>
    </citation>
    <scope>NUCLEOTIDE SEQUENCE [LARGE SCALE GENOMIC DNA]</scope>
    <source>
        <strain evidence="8 9">ATCC 48635</strain>
    </source>
</reference>
<keyword evidence="3" id="KW-0862">Zinc</keyword>
<feature type="domain" description="RING-type" evidence="6">
    <location>
        <begin position="271"/>
        <end position="316"/>
    </location>
</feature>
<dbReference type="PANTHER" id="PTHR13510:SF44">
    <property type="entry name" value="RABENOSYN-5"/>
    <property type="match status" value="1"/>
</dbReference>
<dbReference type="AlphaFoldDB" id="A0A1V9Z825"/>
<evidence type="ECO:0000259" key="6">
    <source>
        <dbReference type="PROSITE" id="PS50089"/>
    </source>
</evidence>
<dbReference type="PROSITE" id="PS50089">
    <property type="entry name" value="ZF_RING_2"/>
    <property type="match status" value="1"/>
</dbReference>
<keyword evidence="2 4" id="KW-0863">Zinc-finger</keyword>
<keyword evidence="1" id="KW-0479">Metal-binding</keyword>
<evidence type="ECO:0000259" key="7">
    <source>
        <dbReference type="PROSITE" id="PS50178"/>
    </source>
</evidence>
<gene>
    <name evidence="8" type="ORF">ACHHYP_20068</name>
</gene>
<dbReference type="EMBL" id="JNBR01000373">
    <property type="protein sequence ID" value="OQR94155.1"/>
    <property type="molecule type" value="Genomic_DNA"/>
</dbReference>
<evidence type="ECO:0000313" key="8">
    <source>
        <dbReference type="EMBL" id="OQR94155.1"/>
    </source>
</evidence>
<protein>
    <recommendedName>
        <fullName evidence="10">FYVE-type domain-containing protein</fullName>
    </recommendedName>
</protein>
<feature type="region of interest" description="Disordered" evidence="5">
    <location>
        <begin position="454"/>
        <end position="477"/>
    </location>
</feature>
<dbReference type="OrthoDB" id="60625at2759"/>
<feature type="region of interest" description="Disordered" evidence="5">
    <location>
        <begin position="324"/>
        <end position="346"/>
    </location>
</feature>
<dbReference type="PANTHER" id="PTHR13510">
    <property type="entry name" value="FYVE-FINGER-CONTAINING RAB5 EFFECTOR PROTEIN RABENOSYN-5-RELATED"/>
    <property type="match status" value="1"/>
</dbReference>
<dbReference type="InterPro" id="IPR013083">
    <property type="entry name" value="Znf_RING/FYVE/PHD"/>
</dbReference>
<feature type="region of interest" description="Disordered" evidence="5">
    <location>
        <begin position="412"/>
        <end position="436"/>
    </location>
</feature>
<sequence>MMKGSMAPMMLTQARKEELLEDIDSMLPTLLQSMRPQASQWDLNFVRNGVTCYDNLHADPYHRLCLSASTVASSLDSAMSAMATDTTSALLRAEKEALGDRVANATVVSPLRPRTRKSQNHYIGIKWIAYNVNGAQRFDLVFCDAVGTGVDPVSGRRYGYRVLRSMVLPECPPVEGLPRGHVGFNVIKFIETDDPGMLDMHVAVNLLVDDVASLSGVFDPFPQTTRLRGYVEAFFKKQSAIPPRRHTTPLFHSFSLSLLEDPTKEKKPTQCALCRKKFHWFRRRHACSECSNTVCHSCVETIKLRRARRKICLVCRCTTTLQGSNESQASPQLQRYRAPTQPQRQSLTSPIYDIRMSAWSPRSIDGETPTSRHTVAGMYPDYDRPTTPSSCVSGYGGGDNYQPRYSSERSYMGSNRGYQPESRSMVEPPVGMGSSRGTATANGRFISFQMPWDQKHKPAPSLRTPGGKRLSKEQPATDFDDDMLMAQINRTSISSVSSLQDWNPVDITARNSIPYANNGWTPVDHSTMQVR</sequence>
<evidence type="ECO:0000256" key="3">
    <source>
        <dbReference type="ARBA" id="ARBA00022833"/>
    </source>
</evidence>
<proteinExistence type="predicted"/>
<feature type="domain" description="FYVE-type" evidence="7">
    <location>
        <begin position="265"/>
        <end position="315"/>
    </location>
</feature>
<organism evidence="8 9">
    <name type="scientific">Achlya hypogyna</name>
    <name type="common">Oomycete</name>
    <name type="synonym">Protoachlya hypogyna</name>
    <dbReference type="NCBI Taxonomy" id="1202772"/>
    <lineage>
        <taxon>Eukaryota</taxon>
        <taxon>Sar</taxon>
        <taxon>Stramenopiles</taxon>
        <taxon>Oomycota</taxon>
        <taxon>Saprolegniomycetes</taxon>
        <taxon>Saprolegniales</taxon>
        <taxon>Achlyaceae</taxon>
        <taxon>Achlya</taxon>
    </lineage>
</organism>
<dbReference type="GO" id="GO:0008270">
    <property type="term" value="F:zinc ion binding"/>
    <property type="evidence" value="ECO:0007669"/>
    <property type="project" value="UniProtKB-KW"/>
</dbReference>
<dbReference type="Proteomes" id="UP000243579">
    <property type="component" value="Unassembled WGS sequence"/>
</dbReference>
<evidence type="ECO:0008006" key="10">
    <source>
        <dbReference type="Google" id="ProtNLM"/>
    </source>
</evidence>
<name>A0A1V9Z825_ACHHY</name>
<dbReference type="Gene3D" id="3.30.40.10">
    <property type="entry name" value="Zinc/RING finger domain, C3HC4 (zinc finger)"/>
    <property type="match status" value="1"/>
</dbReference>
<accession>A0A1V9Z825</accession>
<dbReference type="PROSITE" id="PS50178">
    <property type="entry name" value="ZF_FYVE"/>
    <property type="match status" value="1"/>
</dbReference>
<evidence type="ECO:0000256" key="4">
    <source>
        <dbReference type="PROSITE-ProRule" id="PRU00175"/>
    </source>
</evidence>
<evidence type="ECO:0000313" key="9">
    <source>
        <dbReference type="Proteomes" id="UP000243579"/>
    </source>
</evidence>
<dbReference type="SUPFAM" id="SSF57903">
    <property type="entry name" value="FYVE/PHD zinc finger"/>
    <property type="match status" value="1"/>
</dbReference>
<evidence type="ECO:0000256" key="1">
    <source>
        <dbReference type="ARBA" id="ARBA00022723"/>
    </source>
</evidence>
<feature type="region of interest" description="Disordered" evidence="5">
    <location>
        <begin position="362"/>
        <end position="382"/>
    </location>
</feature>